<dbReference type="InterPro" id="IPR024775">
    <property type="entry name" value="DinB-like"/>
</dbReference>
<comment type="caution">
    <text evidence="2">The sequence shown here is derived from an EMBL/GenBank/DDBJ whole genome shotgun (WGS) entry which is preliminary data.</text>
</comment>
<accession>A0A5C8NX13</accession>
<dbReference type="OrthoDB" id="4295522at2"/>
<dbReference type="EMBL" id="VDUW01000003">
    <property type="protein sequence ID" value="TXL65639.1"/>
    <property type="molecule type" value="Genomic_DNA"/>
</dbReference>
<dbReference type="InterPro" id="IPR034660">
    <property type="entry name" value="DinB/YfiT-like"/>
</dbReference>
<dbReference type="SUPFAM" id="SSF109854">
    <property type="entry name" value="DinB/YfiT-like putative metalloenzymes"/>
    <property type="match status" value="1"/>
</dbReference>
<feature type="domain" description="DinB-like" evidence="1">
    <location>
        <begin position="21"/>
        <end position="155"/>
    </location>
</feature>
<dbReference type="Gene3D" id="1.20.120.450">
    <property type="entry name" value="dinb family like domain"/>
    <property type="match status" value="1"/>
</dbReference>
<gene>
    <name evidence="2" type="ORF">FHP05_05820</name>
</gene>
<evidence type="ECO:0000313" key="2">
    <source>
        <dbReference type="EMBL" id="TXL65639.1"/>
    </source>
</evidence>
<reference evidence="2 3" key="1">
    <citation type="submission" date="2019-06" db="EMBL/GenBank/DDBJ databases">
        <title>Cerasibacillus sp. nov., isolated from maize field.</title>
        <authorList>
            <person name="Lin S.-Y."/>
            <person name="Tsai C.-F."/>
            <person name="Young C.-C."/>
        </authorList>
    </citation>
    <scope>NUCLEOTIDE SEQUENCE [LARGE SCALE GENOMIC DNA]</scope>
    <source>
        <strain evidence="2 3">CC-CFT480</strain>
    </source>
</reference>
<dbReference type="Pfam" id="PF12867">
    <property type="entry name" value="DinB_2"/>
    <property type="match status" value="1"/>
</dbReference>
<evidence type="ECO:0000313" key="3">
    <source>
        <dbReference type="Proteomes" id="UP000321574"/>
    </source>
</evidence>
<dbReference type="Proteomes" id="UP000321574">
    <property type="component" value="Unassembled WGS sequence"/>
</dbReference>
<keyword evidence="3" id="KW-1185">Reference proteome</keyword>
<organism evidence="2 3">
    <name type="scientific">Cerasibacillus terrae</name>
    <dbReference type="NCBI Taxonomy" id="2498845"/>
    <lineage>
        <taxon>Bacteria</taxon>
        <taxon>Bacillati</taxon>
        <taxon>Bacillota</taxon>
        <taxon>Bacilli</taxon>
        <taxon>Bacillales</taxon>
        <taxon>Bacillaceae</taxon>
        <taxon>Cerasibacillus</taxon>
    </lineage>
</organism>
<name>A0A5C8NX13_9BACI</name>
<proteinExistence type="predicted"/>
<protein>
    <submittedName>
        <fullName evidence="2">DinB family protein</fullName>
    </submittedName>
</protein>
<dbReference type="AlphaFoldDB" id="A0A5C8NX13"/>
<evidence type="ECO:0000259" key="1">
    <source>
        <dbReference type="Pfam" id="PF12867"/>
    </source>
</evidence>
<sequence length="163" mass="18744">MKKGNIQIGEISMESLQMFAYSRTSVLIALQNINESKWDNQPSSFPNTIRWNAGHMYITAEVFLNKADPNYTVMHPEWEKLFIDGTSHLKWLEEPPTKEEIIHALEKQKERILTYSSADLNKDASETQVFHALSLHTVEAALQFVTWHDGLHLGILKSMEKTC</sequence>